<evidence type="ECO:0000313" key="2">
    <source>
        <dbReference type="EMBL" id="CAG2223086.1"/>
    </source>
</evidence>
<evidence type="ECO:0000313" key="3">
    <source>
        <dbReference type="Proteomes" id="UP000683360"/>
    </source>
</evidence>
<sequence length="272" mass="31981">MKNAYRLHNTRYGIKQQFPKEIEDRRKKLYPIMKEAKYNRRNVKLVRDRLYIDNELYEIHDDIDTFDGQGHLEERNDATPETNIRRQTHKEIADPRNGLARAQPLQDDRNSMDKGKNRYGNQLLELFKCNSLFIMNGRLATDIAGKFTCRNASVVDYCLCNVNFIKNIISLNVLEFSHLYSDVHCPLFICLNCNQSVKESIEQNNFTSQSNEKVNKWDHEKKPEFRENLNFEKLHSLLHDLVNVNLESINDDMINSFVDEIGLILIESARKL</sequence>
<dbReference type="AlphaFoldDB" id="A0A8S3SXX6"/>
<gene>
    <name evidence="2" type="ORF">MEDL_36430</name>
</gene>
<accession>A0A8S3SXX6</accession>
<feature type="region of interest" description="Disordered" evidence="1">
    <location>
        <begin position="90"/>
        <end position="114"/>
    </location>
</feature>
<proteinExistence type="predicted"/>
<reference evidence="2" key="1">
    <citation type="submission" date="2021-03" db="EMBL/GenBank/DDBJ databases">
        <authorList>
            <person name="Bekaert M."/>
        </authorList>
    </citation>
    <scope>NUCLEOTIDE SEQUENCE</scope>
</reference>
<organism evidence="2 3">
    <name type="scientific">Mytilus edulis</name>
    <name type="common">Blue mussel</name>
    <dbReference type="NCBI Taxonomy" id="6550"/>
    <lineage>
        <taxon>Eukaryota</taxon>
        <taxon>Metazoa</taxon>
        <taxon>Spiralia</taxon>
        <taxon>Lophotrochozoa</taxon>
        <taxon>Mollusca</taxon>
        <taxon>Bivalvia</taxon>
        <taxon>Autobranchia</taxon>
        <taxon>Pteriomorphia</taxon>
        <taxon>Mytilida</taxon>
        <taxon>Mytiloidea</taxon>
        <taxon>Mytilidae</taxon>
        <taxon>Mytilinae</taxon>
        <taxon>Mytilus</taxon>
    </lineage>
</organism>
<evidence type="ECO:0000256" key="1">
    <source>
        <dbReference type="SAM" id="MobiDB-lite"/>
    </source>
</evidence>
<dbReference type="EMBL" id="CAJPWZ010001775">
    <property type="protein sequence ID" value="CAG2223086.1"/>
    <property type="molecule type" value="Genomic_DNA"/>
</dbReference>
<comment type="caution">
    <text evidence="2">The sequence shown here is derived from an EMBL/GenBank/DDBJ whole genome shotgun (WGS) entry which is preliminary data.</text>
</comment>
<dbReference type="OrthoDB" id="5971988at2759"/>
<name>A0A8S3SXX6_MYTED</name>
<dbReference type="InterPro" id="IPR036691">
    <property type="entry name" value="Endo/exonu/phosph_ase_sf"/>
</dbReference>
<dbReference type="Proteomes" id="UP000683360">
    <property type="component" value="Unassembled WGS sequence"/>
</dbReference>
<protein>
    <submittedName>
        <fullName evidence="2">Uncharacterized protein</fullName>
    </submittedName>
</protein>
<dbReference type="Gene3D" id="3.60.10.10">
    <property type="entry name" value="Endonuclease/exonuclease/phosphatase"/>
    <property type="match status" value="1"/>
</dbReference>
<keyword evidence="3" id="KW-1185">Reference proteome</keyword>